<dbReference type="Pfam" id="PF12328">
    <property type="entry name" value="Rpp20"/>
    <property type="match status" value="1"/>
</dbReference>
<name>A0AAU9JG70_9CILI</name>
<sequence length="109" mass="12537">MKINKSSIPRPHAAVNEIYITRKRPIQAYIKRAEKLMEQEIKELIIHGSGMAIPRALDVANNLRRFYNSFEIQTSSVAVVDELDHSENCEDDSRLRLIPAVHIRLSDLK</sequence>
<comment type="subcellular location">
    <subcellularLocation>
        <location evidence="1">Nucleus</location>
        <location evidence="1">Nucleolus</location>
    </subcellularLocation>
</comment>
<evidence type="ECO:0000313" key="6">
    <source>
        <dbReference type="Proteomes" id="UP001162131"/>
    </source>
</evidence>
<dbReference type="PANTHER" id="PTHR15314">
    <property type="entry name" value="RIBONUCLEASE P PROTEIN SUBUNIT P20"/>
    <property type="match status" value="1"/>
</dbReference>
<dbReference type="InterPro" id="IPR014612">
    <property type="entry name" value="Pop7/Rpp20"/>
</dbReference>
<keyword evidence="4" id="KW-0539">Nucleus</keyword>
<dbReference type="Gene3D" id="3.30.110.20">
    <property type="entry name" value="Alba-like domain"/>
    <property type="match status" value="1"/>
</dbReference>
<keyword evidence="3" id="KW-0694">RNA-binding</keyword>
<organism evidence="5 6">
    <name type="scientific">Blepharisma stoltei</name>
    <dbReference type="NCBI Taxonomy" id="1481888"/>
    <lineage>
        <taxon>Eukaryota</taxon>
        <taxon>Sar</taxon>
        <taxon>Alveolata</taxon>
        <taxon>Ciliophora</taxon>
        <taxon>Postciliodesmatophora</taxon>
        <taxon>Heterotrichea</taxon>
        <taxon>Heterotrichida</taxon>
        <taxon>Blepharismidae</taxon>
        <taxon>Blepharisma</taxon>
    </lineage>
</organism>
<dbReference type="Proteomes" id="UP001162131">
    <property type="component" value="Unassembled WGS sequence"/>
</dbReference>
<dbReference type="EMBL" id="CAJZBQ010000041">
    <property type="protein sequence ID" value="CAG9327041.1"/>
    <property type="molecule type" value="Genomic_DNA"/>
</dbReference>
<comment type="caution">
    <text evidence="5">The sequence shown here is derived from an EMBL/GenBank/DDBJ whole genome shotgun (WGS) entry which is preliminary data.</text>
</comment>
<gene>
    <name evidence="5" type="ORF">BSTOLATCC_MIC42299</name>
</gene>
<proteinExistence type="predicted"/>
<evidence type="ECO:0000256" key="2">
    <source>
        <dbReference type="ARBA" id="ARBA00022694"/>
    </source>
</evidence>
<reference evidence="5" key="1">
    <citation type="submission" date="2021-09" db="EMBL/GenBank/DDBJ databases">
        <authorList>
            <consortium name="AG Swart"/>
            <person name="Singh M."/>
            <person name="Singh A."/>
            <person name="Seah K."/>
            <person name="Emmerich C."/>
        </authorList>
    </citation>
    <scope>NUCLEOTIDE SEQUENCE</scope>
    <source>
        <strain evidence="5">ATCC30299</strain>
    </source>
</reference>
<dbReference type="PANTHER" id="PTHR15314:SF1">
    <property type="entry name" value="RIBONUCLEASE P PROTEIN SUBUNIT P20"/>
    <property type="match status" value="1"/>
</dbReference>
<dbReference type="GO" id="GO:0005655">
    <property type="term" value="C:nucleolar ribonuclease P complex"/>
    <property type="evidence" value="ECO:0007669"/>
    <property type="project" value="InterPro"/>
</dbReference>
<dbReference type="AlphaFoldDB" id="A0AAU9JG70"/>
<dbReference type="GO" id="GO:0000172">
    <property type="term" value="C:ribonuclease MRP complex"/>
    <property type="evidence" value="ECO:0007669"/>
    <property type="project" value="InterPro"/>
</dbReference>
<evidence type="ECO:0000256" key="4">
    <source>
        <dbReference type="ARBA" id="ARBA00023242"/>
    </source>
</evidence>
<dbReference type="SUPFAM" id="SSF82704">
    <property type="entry name" value="AlbA-like"/>
    <property type="match status" value="1"/>
</dbReference>
<dbReference type="GO" id="GO:0001682">
    <property type="term" value="P:tRNA 5'-leader removal"/>
    <property type="evidence" value="ECO:0007669"/>
    <property type="project" value="InterPro"/>
</dbReference>
<evidence type="ECO:0000313" key="5">
    <source>
        <dbReference type="EMBL" id="CAG9327041.1"/>
    </source>
</evidence>
<keyword evidence="6" id="KW-1185">Reference proteome</keyword>
<keyword evidence="2" id="KW-0819">tRNA processing</keyword>
<evidence type="ECO:0000256" key="3">
    <source>
        <dbReference type="ARBA" id="ARBA00022884"/>
    </source>
</evidence>
<protein>
    <submittedName>
        <fullName evidence="5">Uncharacterized protein</fullName>
    </submittedName>
</protein>
<dbReference type="GO" id="GO:0003723">
    <property type="term" value="F:RNA binding"/>
    <property type="evidence" value="ECO:0007669"/>
    <property type="project" value="UniProtKB-KW"/>
</dbReference>
<evidence type="ECO:0000256" key="1">
    <source>
        <dbReference type="ARBA" id="ARBA00004604"/>
    </source>
</evidence>
<dbReference type="InterPro" id="IPR036882">
    <property type="entry name" value="Alba-like_dom_sf"/>
</dbReference>
<accession>A0AAU9JG70</accession>